<keyword evidence="2" id="KW-0813">Transport</keyword>
<dbReference type="InterPro" id="IPR001188">
    <property type="entry name" value="Sperm_putr-bd"/>
</dbReference>
<dbReference type="PANTHER" id="PTHR30222:SF17">
    <property type="entry name" value="SPERMIDINE_PUTRESCINE-BINDING PERIPLASMIC PROTEIN"/>
    <property type="match status" value="1"/>
</dbReference>
<dbReference type="PROSITE" id="PS51318">
    <property type="entry name" value="TAT"/>
    <property type="match status" value="1"/>
</dbReference>
<comment type="subcellular location">
    <subcellularLocation>
        <location evidence="1">Periplasm</location>
    </subcellularLocation>
</comment>
<evidence type="ECO:0000313" key="6">
    <source>
        <dbReference type="Proteomes" id="UP001300745"/>
    </source>
</evidence>
<proteinExistence type="predicted"/>
<sequence length="414" mass="45601">MPASQGPGPNRRQFLQRAALLAAGTPALVAFLDACSKGDQSTSAPTLRIASPQNPVKWDIPSDNQAIADGLEPEKGATLQLYSYADYMAPEAVKSFEDKYGVKVQISTFNDTDEGLTKIRGGNVDYDIFFPSYDQIGRLVTGGLLRPLNHSYIPNIKNVWPVFTNPWYDEGWQYTVPYTVYTTGIGWRIDQVSADIGALKNPYESLWDPAYKNKTAVIDDWHTAMAMVLLKMGITDVNTSSADDLKKLGDQLTALVEATSPKVTITMYSDLPAGQIGLSQMWSGDIINAQSYLPEGVDVDILRYWFPADGKGLVDNDLMVALRGGKNPVLAHLFINHMLDPEVAKQNFSAIGYQPPQNSINPDTLVSDGFIPENLKTAIVRPEYFDVGYRLLELDPANDAAWHNVWRAFKAGGS</sequence>
<reference evidence="5 6" key="1">
    <citation type="submission" date="2022-11" db="EMBL/GenBank/DDBJ databases">
        <title>Mycobacterium sp. nov.</title>
        <authorList>
            <person name="Papic B."/>
            <person name="Spicic S."/>
            <person name="Duvnjak S."/>
        </authorList>
    </citation>
    <scope>NUCLEOTIDE SEQUENCE [LARGE SCALE GENOMIC DNA]</scope>
    <source>
        <strain evidence="5 6">CVI_P4</strain>
    </source>
</reference>
<dbReference type="Gene3D" id="3.40.190.10">
    <property type="entry name" value="Periplasmic binding protein-like II"/>
    <property type="match status" value="2"/>
</dbReference>
<evidence type="ECO:0000256" key="4">
    <source>
        <dbReference type="ARBA" id="ARBA00022764"/>
    </source>
</evidence>
<dbReference type="CDD" id="cd13590">
    <property type="entry name" value="PBP2_PotD_PotF_like"/>
    <property type="match status" value="1"/>
</dbReference>
<dbReference type="InterPro" id="IPR006059">
    <property type="entry name" value="SBP"/>
</dbReference>
<comment type="caution">
    <text evidence="5">The sequence shown here is derived from an EMBL/GenBank/DDBJ whole genome shotgun (WGS) entry which is preliminary data.</text>
</comment>
<dbReference type="InterPro" id="IPR006311">
    <property type="entry name" value="TAT_signal"/>
</dbReference>
<evidence type="ECO:0000256" key="1">
    <source>
        <dbReference type="ARBA" id="ARBA00004418"/>
    </source>
</evidence>
<keyword evidence="4" id="KW-0574">Periplasm</keyword>
<evidence type="ECO:0000256" key="2">
    <source>
        <dbReference type="ARBA" id="ARBA00022448"/>
    </source>
</evidence>
<dbReference type="PRINTS" id="PR00909">
    <property type="entry name" value="SPERMDNBNDNG"/>
</dbReference>
<keyword evidence="3" id="KW-0732">Signal</keyword>
<evidence type="ECO:0000256" key="3">
    <source>
        <dbReference type="ARBA" id="ARBA00022729"/>
    </source>
</evidence>
<dbReference type="RefSeq" id="WP_265999240.1">
    <property type="nucleotide sequence ID" value="NZ_JAPJDN010000024.1"/>
</dbReference>
<accession>A0ABT3SKN2</accession>
<dbReference type="Proteomes" id="UP001300745">
    <property type="component" value="Unassembled WGS sequence"/>
</dbReference>
<dbReference type="PANTHER" id="PTHR30222">
    <property type="entry name" value="SPERMIDINE/PUTRESCINE-BINDING PERIPLASMIC PROTEIN"/>
    <property type="match status" value="1"/>
</dbReference>
<organism evidence="5 6">
    <name type="scientific">Mycobacterium pinniadriaticum</name>
    <dbReference type="NCBI Taxonomy" id="2994102"/>
    <lineage>
        <taxon>Bacteria</taxon>
        <taxon>Bacillati</taxon>
        <taxon>Actinomycetota</taxon>
        <taxon>Actinomycetes</taxon>
        <taxon>Mycobacteriales</taxon>
        <taxon>Mycobacteriaceae</taxon>
        <taxon>Mycobacterium</taxon>
    </lineage>
</organism>
<dbReference type="Pfam" id="PF13416">
    <property type="entry name" value="SBP_bac_8"/>
    <property type="match status" value="1"/>
</dbReference>
<evidence type="ECO:0000313" key="5">
    <source>
        <dbReference type="EMBL" id="MCX2939430.1"/>
    </source>
</evidence>
<gene>
    <name evidence="5" type="ORF">ORI27_22290</name>
</gene>
<name>A0ABT3SKN2_9MYCO</name>
<keyword evidence="6" id="KW-1185">Reference proteome</keyword>
<dbReference type="EMBL" id="JAPJDO010000024">
    <property type="protein sequence ID" value="MCX2939430.1"/>
    <property type="molecule type" value="Genomic_DNA"/>
</dbReference>
<protein>
    <submittedName>
        <fullName evidence="5">Spermidine/putrescine ABC transporter substrate-binding protein</fullName>
    </submittedName>
</protein>
<dbReference type="SUPFAM" id="SSF53850">
    <property type="entry name" value="Periplasmic binding protein-like II"/>
    <property type="match status" value="1"/>
</dbReference>